<feature type="region of interest" description="Disordered" evidence="1">
    <location>
        <begin position="142"/>
        <end position="162"/>
    </location>
</feature>
<keyword evidence="2" id="KW-0812">Transmembrane</keyword>
<name>A0A9E7H999_9LILI</name>
<sequence>MGKWATRPCRLLDLVIRFVSPVENAFLPSSNDYSFLWDNMIWCLDRDVLVDLESGMNTIINQREEAKDVGCSAGQGRRVLDKQWSGFLGIDGFMKHEEAVKLENGMPGCAELPIRNAEASVDKRDGGEEWVRLLEEKVGAEKMKKKGCKKHPKPPRPPKSLSLDAADQKLIMEISEISMMKRAGIERMKKKKRSAKSTSSTGNVFALIVTILFCLVIIWQGAFSQSSSAVRSHGSPVSSVRSGLISVHFHKNASADHLNMSSSGYPRDTICILFDSNYVL</sequence>
<dbReference type="Proteomes" id="UP001055439">
    <property type="component" value="Chromosome 8"/>
</dbReference>
<organism evidence="3 4">
    <name type="scientific">Musa troglodytarum</name>
    <name type="common">fe'i banana</name>
    <dbReference type="NCBI Taxonomy" id="320322"/>
    <lineage>
        <taxon>Eukaryota</taxon>
        <taxon>Viridiplantae</taxon>
        <taxon>Streptophyta</taxon>
        <taxon>Embryophyta</taxon>
        <taxon>Tracheophyta</taxon>
        <taxon>Spermatophyta</taxon>
        <taxon>Magnoliopsida</taxon>
        <taxon>Liliopsida</taxon>
        <taxon>Zingiberales</taxon>
        <taxon>Musaceae</taxon>
        <taxon>Musa</taxon>
    </lineage>
</organism>
<evidence type="ECO:0000256" key="2">
    <source>
        <dbReference type="SAM" id="Phobius"/>
    </source>
</evidence>
<evidence type="ECO:0008006" key="5">
    <source>
        <dbReference type="Google" id="ProtNLM"/>
    </source>
</evidence>
<reference evidence="3" key="1">
    <citation type="submission" date="2022-05" db="EMBL/GenBank/DDBJ databases">
        <title>The Musa troglodytarum L. genome provides insights into the mechanism of non-climacteric behaviour and enrichment of carotenoids.</title>
        <authorList>
            <person name="Wang J."/>
        </authorList>
    </citation>
    <scope>NUCLEOTIDE SEQUENCE</scope>
    <source>
        <tissue evidence="3">Leaf</tissue>
    </source>
</reference>
<feature type="transmembrane region" description="Helical" evidence="2">
    <location>
        <begin position="197"/>
        <end position="219"/>
    </location>
</feature>
<evidence type="ECO:0000313" key="3">
    <source>
        <dbReference type="EMBL" id="URE29205.1"/>
    </source>
</evidence>
<keyword evidence="4" id="KW-1185">Reference proteome</keyword>
<dbReference type="AlphaFoldDB" id="A0A9E7H999"/>
<protein>
    <recommendedName>
        <fullName evidence="5">Transmembrane protein</fullName>
    </recommendedName>
</protein>
<accession>A0A9E7H999</accession>
<keyword evidence="2" id="KW-0472">Membrane</keyword>
<dbReference type="OrthoDB" id="1899142at2759"/>
<dbReference type="EMBL" id="CP097510">
    <property type="protein sequence ID" value="URE29205.1"/>
    <property type="molecule type" value="Genomic_DNA"/>
</dbReference>
<dbReference type="PANTHER" id="PTHR34188:SF5">
    <property type="entry name" value="OS05G0131900 PROTEIN"/>
    <property type="match status" value="1"/>
</dbReference>
<evidence type="ECO:0000313" key="4">
    <source>
        <dbReference type="Proteomes" id="UP001055439"/>
    </source>
</evidence>
<evidence type="ECO:0000256" key="1">
    <source>
        <dbReference type="SAM" id="MobiDB-lite"/>
    </source>
</evidence>
<keyword evidence="2" id="KW-1133">Transmembrane helix</keyword>
<feature type="compositionally biased region" description="Basic residues" evidence="1">
    <location>
        <begin position="143"/>
        <end position="156"/>
    </location>
</feature>
<proteinExistence type="predicted"/>
<dbReference type="PANTHER" id="PTHR34188">
    <property type="entry name" value="OS01G0299500 PROTEIN"/>
    <property type="match status" value="1"/>
</dbReference>
<gene>
    <name evidence="3" type="ORF">MUK42_17825</name>
</gene>